<dbReference type="GO" id="GO:0006355">
    <property type="term" value="P:regulation of DNA-templated transcription"/>
    <property type="evidence" value="ECO:0007669"/>
    <property type="project" value="UniProtKB-UniRule"/>
</dbReference>
<keyword evidence="3 5" id="KW-0863">Zinc-finger</keyword>
<comment type="subcellular location">
    <subcellularLocation>
        <location evidence="6">Nucleus</location>
    </subcellularLocation>
</comment>
<dbReference type="InterPro" id="IPR007527">
    <property type="entry name" value="Znf_SWIM"/>
</dbReference>
<keyword evidence="2 6" id="KW-0479">Metal-binding</keyword>
<evidence type="ECO:0000256" key="1">
    <source>
        <dbReference type="ARBA" id="ARBA00005889"/>
    </source>
</evidence>
<evidence type="ECO:0000256" key="5">
    <source>
        <dbReference type="PROSITE-ProRule" id="PRU00325"/>
    </source>
</evidence>
<evidence type="ECO:0000313" key="8">
    <source>
        <dbReference type="EMBL" id="KAK3225841.1"/>
    </source>
</evidence>
<dbReference type="PANTHER" id="PTHR31669:SF251">
    <property type="entry name" value="PROTEIN FAR1-RELATED SEQUENCE"/>
    <property type="match status" value="1"/>
</dbReference>
<comment type="caution">
    <text evidence="8">The sequence shown here is derived from an EMBL/GenBank/DDBJ whole genome shotgun (WGS) entry which is preliminary data.</text>
</comment>
<dbReference type="InterPro" id="IPR006564">
    <property type="entry name" value="Znf_PMZ"/>
</dbReference>
<dbReference type="GO" id="GO:0005634">
    <property type="term" value="C:nucleus"/>
    <property type="evidence" value="ECO:0007669"/>
    <property type="project" value="UniProtKB-SubCell"/>
</dbReference>
<name>A0AAE0AX37_9ROSI</name>
<evidence type="ECO:0000256" key="6">
    <source>
        <dbReference type="RuleBase" id="RU367018"/>
    </source>
</evidence>
<keyword evidence="9" id="KW-1185">Reference proteome</keyword>
<keyword evidence="6" id="KW-0539">Nucleus</keyword>
<dbReference type="SMART" id="SM00575">
    <property type="entry name" value="ZnF_PMZ"/>
    <property type="match status" value="1"/>
</dbReference>
<dbReference type="AlphaFoldDB" id="A0AAE0AX37"/>
<gene>
    <name evidence="8" type="ORF">Dsin_005703</name>
</gene>
<dbReference type="GO" id="GO:0008270">
    <property type="term" value="F:zinc ion binding"/>
    <property type="evidence" value="ECO:0007669"/>
    <property type="project" value="UniProtKB-UniRule"/>
</dbReference>
<evidence type="ECO:0000256" key="2">
    <source>
        <dbReference type="ARBA" id="ARBA00022723"/>
    </source>
</evidence>
<proteinExistence type="inferred from homology"/>
<evidence type="ECO:0000256" key="3">
    <source>
        <dbReference type="ARBA" id="ARBA00022771"/>
    </source>
</evidence>
<dbReference type="InterPro" id="IPR031052">
    <property type="entry name" value="FHY3/FAR1"/>
</dbReference>
<comment type="function">
    <text evidence="6">Putative transcription activator involved in regulating light control of development.</text>
</comment>
<evidence type="ECO:0000256" key="4">
    <source>
        <dbReference type="ARBA" id="ARBA00022833"/>
    </source>
</evidence>
<dbReference type="PANTHER" id="PTHR31669">
    <property type="entry name" value="PROTEIN FAR1-RELATED SEQUENCE 10-RELATED"/>
    <property type="match status" value="1"/>
</dbReference>
<feature type="domain" description="SWIM-type" evidence="7">
    <location>
        <begin position="156"/>
        <end position="188"/>
    </location>
</feature>
<dbReference type="EMBL" id="JANJYJ010000002">
    <property type="protein sequence ID" value="KAK3225841.1"/>
    <property type="molecule type" value="Genomic_DNA"/>
</dbReference>
<sequence>MKVIDTFGLQHNEWVKMMYSKRKLWAETFLQITFFGGLRSTQRSESINSFLNQFFHSYVKLYEFMSHIDRPMSCLRNNKLKDDFDCINEHPVLVTHLLQLEKHDVEVYTRNTFGRVRDEIKSEAKLSIVNCIDDVESVMYTFRKFAGSDKTWNVRYTPSKNIFKCSCKMFETIGIPCCHSFSVMKAMNMHHIHETLIMQRWTINAKDVSKQNVLYASMSTEGYKEANVAIDKLTIQINGLLPSSSTSREENVHRTSKQLTVQVKDPVLAATKGSMR</sequence>
<protein>
    <recommendedName>
        <fullName evidence="6">Protein FAR1-RELATED SEQUENCE</fullName>
    </recommendedName>
</protein>
<dbReference type="Proteomes" id="UP001281410">
    <property type="component" value="Unassembled WGS sequence"/>
</dbReference>
<comment type="similarity">
    <text evidence="1 6">Belongs to the FHY3/FAR1 family.</text>
</comment>
<keyword evidence="4 6" id="KW-0862">Zinc</keyword>
<reference evidence="8" key="1">
    <citation type="journal article" date="2023" name="Plant J.">
        <title>Genome sequences and population genomics provide insights into the demographic history, inbreeding, and mutation load of two 'living fossil' tree species of Dipteronia.</title>
        <authorList>
            <person name="Feng Y."/>
            <person name="Comes H.P."/>
            <person name="Chen J."/>
            <person name="Zhu S."/>
            <person name="Lu R."/>
            <person name="Zhang X."/>
            <person name="Li P."/>
            <person name="Qiu J."/>
            <person name="Olsen K.M."/>
            <person name="Qiu Y."/>
        </authorList>
    </citation>
    <scope>NUCLEOTIDE SEQUENCE</scope>
    <source>
        <strain evidence="8">NBL</strain>
    </source>
</reference>
<evidence type="ECO:0000259" key="7">
    <source>
        <dbReference type="PROSITE" id="PS50966"/>
    </source>
</evidence>
<accession>A0AAE0AX37</accession>
<evidence type="ECO:0000313" key="9">
    <source>
        <dbReference type="Proteomes" id="UP001281410"/>
    </source>
</evidence>
<organism evidence="8 9">
    <name type="scientific">Dipteronia sinensis</name>
    <dbReference type="NCBI Taxonomy" id="43782"/>
    <lineage>
        <taxon>Eukaryota</taxon>
        <taxon>Viridiplantae</taxon>
        <taxon>Streptophyta</taxon>
        <taxon>Embryophyta</taxon>
        <taxon>Tracheophyta</taxon>
        <taxon>Spermatophyta</taxon>
        <taxon>Magnoliopsida</taxon>
        <taxon>eudicotyledons</taxon>
        <taxon>Gunneridae</taxon>
        <taxon>Pentapetalae</taxon>
        <taxon>rosids</taxon>
        <taxon>malvids</taxon>
        <taxon>Sapindales</taxon>
        <taxon>Sapindaceae</taxon>
        <taxon>Hippocastanoideae</taxon>
        <taxon>Acereae</taxon>
        <taxon>Dipteronia</taxon>
    </lineage>
</organism>
<dbReference type="PROSITE" id="PS50966">
    <property type="entry name" value="ZF_SWIM"/>
    <property type="match status" value="1"/>
</dbReference>